<protein>
    <submittedName>
        <fullName evidence="1">Uncharacterized protein</fullName>
    </submittedName>
</protein>
<gene>
    <name evidence="1" type="ORF">H9S92_06450</name>
</gene>
<evidence type="ECO:0000313" key="2">
    <source>
        <dbReference type="Proteomes" id="UP000650081"/>
    </source>
</evidence>
<reference evidence="1" key="1">
    <citation type="submission" date="2020-08" db="EMBL/GenBank/DDBJ databases">
        <title>Lewinella bacteria from marine environments.</title>
        <authorList>
            <person name="Zhong Y."/>
        </authorList>
    </citation>
    <scope>NUCLEOTIDE SEQUENCE</scope>
    <source>
        <strain evidence="1">KCTC 42187</strain>
    </source>
</reference>
<dbReference type="Proteomes" id="UP000650081">
    <property type="component" value="Unassembled WGS sequence"/>
</dbReference>
<comment type="caution">
    <text evidence="1">The sequence shown here is derived from an EMBL/GenBank/DDBJ whole genome shotgun (WGS) entry which is preliminary data.</text>
</comment>
<dbReference type="RefSeq" id="WP_187465891.1">
    <property type="nucleotide sequence ID" value="NZ_JACSIT010000078.1"/>
</dbReference>
<accession>A0A923TCJ5</accession>
<organism evidence="1 2">
    <name type="scientific">Neolewinella lacunae</name>
    <dbReference type="NCBI Taxonomy" id="1517758"/>
    <lineage>
        <taxon>Bacteria</taxon>
        <taxon>Pseudomonadati</taxon>
        <taxon>Bacteroidota</taxon>
        <taxon>Saprospiria</taxon>
        <taxon>Saprospirales</taxon>
        <taxon>Lewinellaceae</taxon>
        <taxon>Neolewinella</taxon>
    </lineage>
</organism>
<keyword evidence="2" id="KW-1185">Reference proteome</keyword>
<sequence length="95" mass="10941">MLRNEFQQSLEGDAPPVDCGPEIIALWLISKRHWQEAHDLIDATPGRDAAWIHALLHRMEGDKPNADYWYARAGRSRPDQTIGQELEALLEYFLD</sequence>
<dbReference type="AlphaFoldDB" id="A0A923TCJ5"/>
<evidence type="ECO:0000313" key="1">
    <source>
        <dbReference type="EMBL" id="MBC6993792.1"/>
    </source>
</evidence>
<dbReference type="EMBL" id="JACSIT010000078">
    <property type="protein sequence ID" value="MBC6993792.1"/>
    <property type="molecule type" value="Genomic_DNA"/>
</dbReference>
<name>A0A923TCJ5_9BACT</name>
<proteinExistence type="predicted"/>